<dbReference type="Ensembl" id="ENSDCDT00010003060.1">
    <property type="protein sequence ID" value="ENSDCDP00010002945.1"/>
    <property type="gene ID" value="ENSDCDG00010001380.1"/>
</dbReference>
<protein>
    <submittedName>
        <fullName evidence="2">Uncharacterized protein</fullName>
    </submittedName>
</protein>
<accession>A0AAY4A4R0</accession>
<organism evidence="2 3">
    <name type="scientific">Denticeps clupeoides</name>
    <name type="common">denticle herring</name>
    <dbReference type="NCBI Taxonomy" id="299321"/>
    <lineage>
        <taxon>Eukaryota</taxon>
        <taxon>Metazoa</taxon>
        <taxon>Chordata</taxon>
        <taxon>Craniata</taxon>
        <taxon>Vertebrata</taxon>
        <taxon>Euteleostomi</taxon>
        <taxon>Actinopterygii</taxon>
        <taxon>Neopterygii</taxon>
        <taxon>Teleostei</taxon>
        <taxon>Clupei</taxon>
        <taxon>Clupeiformes</taxon>
        <taxon>Denticipitoidei</taxon>
        <taxon>Denticipitidae</taxon>
        <taxon>Denticeps</taxon>
    </lineage>
</organism>
<evidence type="ECO:0000256" key="1">
    <source>
        <dbReference type="SAM" id="MobiDB-lite"/>
    </source>
</evidence>
<name>A0AAY4A4R0_9TELE</name>
<feature type="region of interest" description="Disordered" evidence="1">
    <location>
        <begin position="76"/>
        <end position="95"/>
    </location>
</feature>
<reference evidence="2" key="3">
    <citation type="submission" date="2025-09" db="UniProtKB">
        <authorList>
            <consortium name="Ensembl"/>
        </authorList>
    </citation>
    <scope>IDENTIFICATION</scope>
</reference>
<dbReference type="AlphaFoldDB" id="A0AAY4A4R0"/>
<proteinExistence type="predicted"/>
<dbReference type="Proteomes" id="UP000694580">
    <property type="component" value="Chromosome 2"/>
</dbReference>
<evidence type="ECO:0000313" key="2">
    <source>
        <dbReference type="Ensembl" id="ENSDCDP00010002945.1"/>
    </source>
</evidence>
<reference evidence="2" key="2">
    <citation type="submission" date="2025-08" db="UniProtKB">
        <authorList>
            <consortium name="Ensembl"/>
        </authorList>
    </citation>
    <scope>IDENTIFICATION</scope>
</reference>
<reference evidence="2 3" key="1">
    <citation type="submission" date="2020-06" db="EMBL/GenBank/DDBJ databases">
        <authorList>
            <consortium name="Wellcome Sanger Institute Data Sharing"/>
        </authorList>
    </citation>
    <scope>NUCLEOTIDE SEQUENCE [LARGE SCALE GENOMIC DNA]</scope>
</reference>
<evidence type="ECO:0000313" key="3">
    <source>
        <dbReference type="Proteomes" id="UP000694580"/>
    </source>
</evidence>
<keyword evidence="3" id="KW-1185">Reference proteome</keyword>
<feature type="compositionally biased region" description="Basic and acidic residues" evidence="1">
    <location>
        <begin position="82"/>
        <end position="93"/>
    </location>
</feature>
<sequence length="143" mass="15677">CPSSGSVLDASRPSAYCLRFSGPAMQRGDARSPGPRPLKGKSFYMDLTKSRQSAQVADAVTRLGGVRRAPVAAVQPCPRLQPPRDRRYAESRRLSPRGHLRLPDRLYFPCQVCGSRGRALLEKAIRNNVSLVCGRRATCCHGN</sequence>